<protein>
    <submittedName>
        <fullName evidence="1">Uncharacterized protein</fullName>
    </submittedName>
</protein>
<sequence length="81" mass="9759">MSFAMENIDFFHCWCQKWPLYPHKALSTHFLIALWTVWFEIPRYLVWTLLDWRGLAWAVFYNCCGSSSLNFMKDTLFLSNV</sequence>
<proteinExistence type="predicted"/>
<name>A0A0K2TAA0_LEPSM</name>
<accession>A0A0K2TAA0</accession>
<dbReference type="EMBL" id="HACA01005131">
    <property type="protein sequence ID" value="CDW22492.1"/>
    <property type="molecule type" value="Transcribed_RNA"/>
</dbReference>
<reference evidence="1" key="1">
    <citation type="submission" date="2014-05" db="EMBL/GenBank/DDBJ databases">
        <authorList>
            <person name="Chronopoulou M."/>
        </authorList>
    </citation>
    <scope>NUCLEOTIDE SEQUENCE</scope>
    <source>
        <tissue evidence="1">Whole organism</tissue>
    </source>
</reference>
<evidence type="ECO:0000313" key="1">
    <source>
        <dbReference type="EMBL" id="CDW22492.1"/>
    </source>
</evidence>
<dbReference type="EMBL" id="HACA01005130">
    <property type="protein sequence ID" value="CDW22491.1"/>
    <property type="molecule type" value="Transcribed_RNA"/>
</dbReference>
<organism evidence="1">
    <name type="scientific">Lepeophtheirus salmonis</name>
    <name type="common">Salmon louse</name>
    <name type="synonym">Caligus salmonis</name>
    <dbReference type="NCBI Taxonomy" id="72036"/>
    <lineage>
        <taxon>Eukaryota</taxon>
        <taxon>Metazoa</taxon>
        <taxon>Ecdysozoa</taxon>
        <taxon>Arthropoda</taxon>
        <taxon>Crustacea</taxon>
        <taxon>Multicrustacea</taxon>
        <taxon>Hexanauplia</taxon>
        <taxon>Copepoda</taxon>
        <taxon>Siphonostomatoida</taxon>
        <taxon>Caligidae</taxon>
        <taxon>Lepeophtheirus</taxon>
    </lineage>
</organism>
<dbReference type="AlphaFoldDB" id="A0A0K2TAA0"/>